<evidence type="ECO:0000313" key="3">
    <source>
        <dbReference type="EMBL" id="OAT83679.1"/>
    </source>
</evidence>
<organism evidence="3 4">
    <name type="scientific">Desulfotomaculum copahuensis</name>
    <dbReference type="NCBI Taxonomy" id="1838280"/>
    <lineage>
        <taxon>Bacteria</taxon>
        <taxon>Bacillati</taxon>
        <taxon>Bacillota</taxon>
        <taxon>Clostridia</taxon>
        <taxon>Eubacteriales</taxon>
        <taxon>Desulfotomaculaceae</taxon>
        <taxon>Desulfotomaculum</taxon>
    </lineage>
</organism>
<dbReference type="AlphaFoldDB" id="A0A1B7LG47"/>
<dbReference type="RefSeq" id="WP_066667318.1">
    <property type="nucleotide sequence ID" value="NZ_LYVF01000099.1"/>
</dbReference>
<dbReference type="Proteomes" id="UP000078532">
    <property type="component" value="Unassembled WGS sequence"/>
</dbReference>
<dbReference type="InterPro" id="IPR012854">
    <property type="entry name" value="Cu_amine_oxidase-like_N"/>
</dbReference>
<keyword evidence="1" id="KW-0732">Signal</keyword>
<feature type="domain" description="Copper amine oxidase-like N-terminal" evidence="2">
    <location>
        <begin position="42"/>
        <end position="151"/>
    </location>
</feature>
<dbReference type="Pfam" id="PF07833">
    <property type="entry name" value="Cu_amine_oxidN1"/>
    <property type="match status" value="1"/>
</dbReference>
<dbReference type="Gene3D" id="3.30.457.10">
    <property type="entry name" value="Copper amine oxidase-like, N-terminal domain"/>
    <property type="match status" value="2"/>
</dbReference>
<dbReference type="EMBL" id="LYVF01000099">
    <property type="protein sequence ID" value="OAT83679.1"/>
    <property type="molecule type" value="Genomic_DNA"/>
</dbReference>
<evidence type="ECO:0000313" key="4">
    <source>
        <dbReference type="Proteomes" id="UP000078532"/>
    </source>
</evidence>
<dbReference type="STRING" id="1838280.A6M21_07530"/>
<dbReference type="InterPro" id="IPR036582">
    <property type="entry name" value="Mao_N_sf"/>
</dbReference>
<name>A0A1B7LG47_9FIRM</name>
<keyword evidence="4" id="KW-1185">Reference proteome</keyword>
<accession>A0A1B7LG47</accession>
<sequence>MRKLTILLTGIFLIALAAFTLPALAGPTHKAAFVIGQTRYAVDGQAKAMDVAPFTENGRTYVPLRFVGNAVGVTDDNIGWDNASQTATLSMGGTTVKFTVGSTGYTVNGQAKAMDVAPLVRQNRTFLPARYVAEAFGYAVGWDAASQTVTVYPPGQDPPPVTSGVQAGPFQPAIKSLEMHVGSKVATATKFDGSTYTVTLPVAPVLVGSKDGLDWEISHYPDVYKPGTCEVDPNVSGAIYVPFTAVAEAFGVPAGNIKWDGSKLTVYGWFHNPANYRIYTVGTTQGQDMVDGKPGTGHLCFPLRTENGVAMMGVSSQDDINYELFEGINGIPELINGLSSDGGADFTNGVIKEGVYPPQ</sequence>
<gene>
    <name evidence="3" type="ORF">A6M21_07530</name>
</gene>
<proteinExistence type="predicted"/>
<evidence type="ECO:0000256" key="1">
    <source>
        <dbReference type="SAM" id="SignalP"/>
    </source>
</evidence>
<evidence type="ECO:0000259" key="2">
    <source>
        <dbReference type="Pfam" id="PF07833"/>
    </source>
</evidence>
<dbReference type="OrthoDB" id="9816096at2"/>
<protein>
    <recommendedName>
        <fullName evidence="2">Copper amine oxidase-like N-terminal domain-containing protein</fullName>
    </recommendedName>
</protein>
<comment type="caution">
    <text evidence="3">The sequence shown here is derived from an EMBL/GenBank/DDBJ whole genome shotgun (WGS) entry which is preliminary data.</text>
</comment>
<reference evidence="3 4" key="1">
    <citation type="submission" date="2016-04" db="EMBL/GenBank/DDBJ databases">
        <authorList>
            <person name="Evans L.H."/>
            <person name="Alamgir A."/>
            <person name="Owens N."/>
            <person name="Weber N.D."/>
            <person name="Virtaneva K."/>
            <person name="Barbian K."/>
            <person name="Babar A."/>
            <person name="Rosenke K."/>
        </authorList>
    </citation>
    <scope>NUCLEOTIDE SEQUENCE [LARGE SCALE GENOMIC DNA]</scope>
    <source>
        <strain evidence="3 4">LMa1</strain>
    </source>
</reference>
<dbReference type="SUPFAM" id="SSF55383">
    <property type="entry name" value="Copper amine oxidase, domain N"/>
    <property type="match status" value="2"/>
</dbReference>
<feature type="signal peptide" evidence="1">
    <location>
        <begin position="1"/>
        <end position="25"/>
    </location>
</feature>
<feature type="chain" id="PRO_5008596915" description="Copper amine oxidase-like N-terminal domain-containing protein" evidence="1">
    <location>
        <begin position="26"/>
        <end position="359"/>
    </location>
</feature>